<gene>
    <name evidence="2" type="ORF">E1757_11605</name>
</gene>
<proteinExistence type="predicted"/>
<dbReference type="EMBL" id="SMRT01000004">
    <property type="protein sequence ID" value="TDF98139.1"/>
    <property type="molecule type" value="Genomic_DNA"/>
</dbReference>
<protein>
    <submittedName>
        <fullName evidence="2">Spore germination protein GerPE</fullName>
    </submittedName>
</protein>
<reference evidence="2 3" key="1">
    <citation type="submission" date="2019-03" db="EMBL/GenBank/DDBJ databases">
        <title>This is whole genome sequence of Paenibacillus sp MS74 strain.</title>
        <authorList>
            <person name="Trinh H.N."/>
        </authorList>
    </citation>
    <scope>NUCLEOTIDE SEQUENCE [LARGE SCALE GENOMIC DNA]</scope>
    <source>
        <strain evidence="2 3">MS74</strain>
    </source>
</reference>
<dbReference type="OrthoDB" id="2599887at2"/>
<dbReference type="Pfam" id="PF10970">
    <property type="entry name" value="GerPE"/>
    <property type="match status" value="1"/>
</dbReference>
<accession>A0A4R5KQT9</accession>
<name>A0A4R5KQT9_9BACL</name>
<evidence type="ECO:0000313" key="2">
    <source>
        <dbReference type="EMBL" id="TDF98139.1"/>
    </source>
</evidence>
<keyword evidence="3" id="KW-1185">Reference proteome</keyword>
<organism evidence="2 3">
    <name type="scientific">Paenibacillus piri</name>
    <dbReference type="NCBI Taxonomy" id="2547395"/>
    <lineage>
        <taxon>Bacteria</taxon>
        <taxon>Bacillati</taxon>
        <taxon>Bacillota</taxon>
        <taxon>Bacilli</taxon>
        <taxon>Bacillales</taxon>
        <taxon>Paenibacillaceae</taxon>
        <taxon>Paenibacillus</taxon>
    </lineage>
</organism>
<dbReference type="RefSeq" id="WP_133227947.1">
    <property type="nucleotide sequence ID" value="NZ_SMRT01000004.1"/>
</dbReference>
<comment type="caution">
    <text evidence="2">The sequence shown here is derived from an EMBL/GenBank/DDBJ whole genome shotgun (WGS) entry which is preliminary data.</text>
</comment>
<dbReference type="AlphaFoldDB" id="A0A4R5KQT9"/>
<dbReference type="Proteomes" id="UP000295636">
    <property type="component" value="Unassembled WGS sequence"/>
</dbReference>
<evidence type="ECO:0000256" key="1">
    <source>
        <dbReference type="SAM" id="MobiDB-lite"/>
    </source>
</evidence>
<feature type="region of interest" description="Disordered" evidence="1">
    <location>
        <begin position="124"/>
        <end position="143"/>
    </location>
</feature>
<dbReference type="InterPro" id="IPR024496">
    <property type="entry name" value="Spore_germ_GerPE"/>
</dbReference>
<sequence>MNRWSSVWDMKVNTVSQSAVLQIGDNVMIQPVTKVLAVQRELPEFEGKEGNLADFDIYSREIPLPPIDNDPVQTSFDQSGSRIHVGCVYVLGVTAASVLQVGGNQRIKAESRILHIRHFFTEPASKTSPAATSSSQQSPLNRQ</sequence>
<evidence type="ECO:0000313" key="3">
    <source>
        <dbReference type="Proteomes" id="UP000295636"/>
    </source>
</evidence>